<evidence type="ECO:0000256" key="1">
    <source>
        <dbReference type="SAM" id="MobiDB-lite"/>
    </source>
</evidence>
<dbReference type="EMBL" id="BDRX01000005">
    <property type="protein sequence ID" value="GBF88484.1"/>
    <property type="molecule type" value="Genomic_DNA"/>
</dbReference>
<reference evidence="2 3" key="1">
    <citation type="journal article" date="2018" name="Sci. Rep.">
        <title>Raphidocelis subcapitata (=Pseudokirchneriella subcapitata) provides an insight into genome evolution and environmental adaptations in the Sphaeropleales.</title>
        <authorList>
            <person name="Suzuki S."/>
            <person name="Yamaguchi H."/>
            <person name="Nakajima N."/>
            <person name="Kawachi M."/>
        </authorList>
    </citation>
    <scope>NUCLEOTIDE SEQUENCE [LARGE SCALE GENOMIC DNA]</scope>
    <source>
        <strain evidence="2 3">NIES-35</strain>
    </source>
</reference>
<comment type="caution">
    <text evidence="2">The sequence shown here is derived from an EMBL/GenBank/DDBJ whole genome shotgun (WGS) entry which is preliminary data.</text>
</comment>
<accession>A0A2V0NM06</accession>
<evidence type="ECO:0000313" key="2">
    <source>
        <dbReference type="EMBL" id="GBF88484.1"/>
    </source>
</evidence>
<sequence length="350" mass="35534">MRRCVLQVALGARLMGACPWPAELAAATCAPLGWHRAATDRPAGGRGFSALPEASPLGAFVSSAHLARADEASTGELAAAGHAGHAAAGPPARQPRRQPQTKSVDDFMGATIAGATMLGQLRRLMLRYRAMLLPPHVVDILVAMERICSRRAAAAQSPPPPGAAPRGAAGGVHSVRVQSAALPAAAVNLDSQGPERQAILYMMGDLGNMLWGHLDEIDAAGLANCIWAWARLSWHPEPQLLSEVARRFVDAALAAPLPPCALARGVWGLGALDALGASEADALAPRLREVAVEVEPSQLKATARALAAAAAAGGGSGGGGATGGEAAAAIAAELAVRADRQLRGGRGGSG</sequence>
<dbReference type="OrthoDB" id="10561458at2759"/>
<name>A0A2V0NM06_9CHLO</name>
<dbReference type="InParanoid" id="A0A2V0NM06"/>
<proteinExistence type="predicted"/>
<gene>
    <name evidence="2" type="ORF">Rsub_01197</name>
</gene>
<dbReference type="AlphaFoldDB" id="A0A2V0NM06"/>
<keyword evidence="3" id="KW-1185">Reference proteome</keyword>
<protein>
    <submittedName>
        <fullName evidence="2">Uncharacterized protein</fullName>
    </submittedName>
</protein>
<organism evidence="2 3">
    <name type="scientific">Raphidocelis subcapitata</name>
    <dbReference type="NCBI Taxonomy" id="307507"/>
    <lineage>
        <taxon>Eukaryota</taxon>
        <taxon>Viridiplantae</taxon>
        <taxon>Chlorophyta</taxon>
        <taxon>core chlorophytes</taxon>
        <taxon>Chlorophyceae</taxon>
        <taxon>CS clade</taxon>
        <taxon>Sphaeropleales</taxon>
        <taxon>Selenastraceae</taxon>
        <taxon>Raphidocelis</taxon>
    </lineage>
</organism>
<feature type="region of interest" description="Disordered" evidence="1">
    <location>
        <begin position="78"/>
        <end position="103"/>
    </location>
</feature>
<dbReference type="Proteomes" id="UP000247498">
    <property type="component" value="Unassembled WGS sequence"/>
</dbReference>
<evidence type="ECO:0000313" key="3">
    <source>
        <dbReference type="Proteomes" id="UP000247498"/>
    </source>
</evidence>
<feature type="compositionally biased region" description="Low complexity" evidence="1">
    <location>
        <begin position="78"/>
        <end position="91"/>
    </location>
</feature>